<dbReference type="AlphaFoldDB" id="A0A8X6LWK7"/>
<keyword evidence="3" id="KW-1185">Reference proteome</keyword>
<evidence type="ECO:0000313" key="3">
    <source>
        <dbReference type="Proteomes" id="UP000887116"/>
    </source>
</evidence>
<sequence length="225" mass="25400">MKHKKNSEIVSFSKKGNIKKLFENFNKINVTEIKLCVFVACHTAIQSIDHLSEIFNRSGAGTSSSASEILHLHRTECLALIRKVISPELLKEQVAEINKSQFSLILDESTGVACCKHLWLCFRYYNRKENKIVSQFLGLVQVVESTADSLYKHVKDFFNKIGINLGNCFAIGTDGASNLCGKNHSFFTLMKKDIPNLILIKCICHSLHLVSSYAYEHLPSNLDYI</sequence>
<dbReference type="InterPro" id="IPR012337">
    <property type="entry name" value="RNaseH-like_sf"/>
</dbReference>
<proteinExistence type="predicted"/>
<dbReference type="PANTHER" id="PTHR45749:SF21">
    <property type="entry name" value="DUF4371 DOMAIN-CONTAINING PROTEIN"/>
    <property type="match status" value="1"/>
</dbReference>
<dbReference type="Proteomes" id="UP000887116">
    <property type="component" value="Unassembled WGS sequence"/>
</dbReference>
<dbReference type="Pfam" id="PF14291">
    <property type="entry name" value="DUF4371"/>
    <property type="match status" value="1"/>
</dbReference>
<comment type="caution">
    <text evidence="2">The sequence shown here is derived from an EMBL/GenBank/DDBJ whole genome shotgun (WGS) entry which is preliminary data.</text>
</comment>
<dbReference type="SUPFAM" id="SSF53098">
    <property type="entry name" value="Ribonuclease H-like"/>
    <property type="match status" value="1"/>
</dbReference>
<evidence type="ECO:0000313" key="2">
    <source>
        <dbReference type="EMBL" id="GFR22659.1"/>
    </source>
</evidence>
<protein>
    <submittedName>
        <fullName evidence="2">DUF4371 domain-containing protein</fullName>
    </submittedName>
</protein>
<dbReference type="InterPro" id="IPR025398">
    <property type="entry name" value="DUF4371"/>
</dbReference>
<evidence type="ECO:0000259" key="1">
    <source>
        <dbReference type="Pfam" id="PF14291"/>
    </source>
</evidence>
<dbReference type="OrthoDB" id="6511285at2759"/>
<organism evidence="2 3">
    <name type="scientific">Trichonephila clavata</name>
    <name type="common">Joro spider</name>
    <name type="synonym">Nephila clavata</name>
    <dbReference type="NCBI Taxonomy" id="2740835"/>
    <lineage>
        <taxon>Eukaryota</taxon>
        <taxon>Metazoa</taxon>
        <taxon>Ecdysozoa</taxon>
        <taxon>Arthropoda</taxon>
        <taxon>Chelicerata</taxon>
        <taxon>Arachnida</taxon>
        <taxon>Araneae</taxon>
        <taxon>Araneomorphae</taxon>
        <taxon>Entelegynae</taxon>
        <taxon>Araneoidea</taxon>
        <taxon>Nephilidae</taxon>
        <taxon>Trichonephila</taxon>
    </lineage>
</organism>
<name>A0A8X6LWK7_TRICU</name>
<reference evidence="2" key="1">
    <citation type="submission" date="2020-07" db="EMBL/GenBank/DDBJ databases">
        <title>Multicomponent nature underlies the extraordinary mechanical properties of spider dragline silk.</title>
        <authorList>
            <person name="Kono N."/>
            <person name="Nakamura H."/>
            <person name="Mori M."/>
            <person name="Yoshida Y."/>
            <person name="Ohtoshi R."/>
            <person name="Malay A.D."/>
            <person name="Moran D.A.P."/>
            <person name="Tomita M."/>
            <person name="Numata K."/>
            <person name="Arakawa K."/>
        </authorList>
    </citation>
    <scope>NUCLEOTIDE SEQUENCE</scope>
</reference>
<dbReference type="PANTHER" id="PTHR45749">
    <property type="match status" value="1"/>
</dbReference>
<gene>
    <name evidence="2" type="ORF">TNCT_595241</name>
</gene>
<feature type="domain" description="DUF4371" evidence="1">
    <location>
        <begin position="83"/>
        <end position="182"/>
    </location>
</feature>
<accession>A0A8X6LWK7</accession>
<dbReference type="EMBL" id="BMAO01008331">
    <property type="protein sequence ID" value="GFR22659.1"/>
    <property type="molecule type" value="Genomic_DNA"/>
</dbReference>